<dbReference type="AlphaFoldDB" id="U2Q3I8"/>
<protein>
    <submittedName>
        <fullName evidence="2">Uncharacterized protein</fullName>
    </submittedName>
</protein>
<evidence type="ECO:0000313" key="2">
    <source>
        <dbReference type="EMBL" id="ERK57330.1"/>
    </source>
</evidence>
<organism evidence="2 3">
    <name type="scientific">Gemella bergeri ATCC 700627</name>
    <dbReference type="NCBI Taxonomy" id="1321820"/>
    <lineage>
        <taxon>Bacteria</taxon>
        <taxon>Bacillati</taxon>
        <taxon>Bacillota</taxon>
        <taxon>Bacilli</taxon>
        <taxon>Bacillales</taxon>
        <taxon>Gemellaceae</taxon>
        <taxon>Gemella</taxon>
    </lineage>
</organism>
<comment type="caution">
    <text evidence="2">The sequence shown here is derived from an EMBL/GenBank/DDBJ whole genome shotgun (WGS) entry which is preliminary data.</text>
</comment>
<keyword evidence="3" id="KW-1185">Reference proteome</keyword>
<proteinExistence type="predicted"/>
<dbReference type="Proteomes" id="UP000016637">
    <property type="component" value="Unassembled WGS sequence"/>
</dbReference>
<evidence type="ECO:0000256" key="1">
    <source>
        <dbReference type="SAM" id="Phobius"/>
    </source>
</evidence>
<sequence>MAISSIFFTSFLFLNLLFVIVKTSLFTFLYYLIFSSSLPYILLNFVPYFSGLFLSFLPLLFIKMVIIVFFDFYGCLLCS</sequence>
<keyword evidence="1" id="KW-0472">Membrane</keyword>
<keyword evidence="1" id="KW-0812">Transmembrane</keyword>
<feature type="transmembrane region" description="Helical" evidence="1">
    <location>
        <begin position="45"/>
        <end position="73"/>
    </location>
</feature>
<reference evidence="2 3" key="1">
    <citation type="submission" date="2013-08" db="EMBL/GenBank/DDBJ databases">
        <authorList>
            <person name="Weinstock G."/>
            <person name="Sodergren E."/>
            <person name="Wylie T."/>
            <person name="Fulton L."/>
            <person name="Fulton R."/>
            <person name="Fronick C."/>
            <person name="O'Laughlin M."/>
            <person name="Godfrey J."/>
            <person name="Miner T."/>
            <person name="Herter B."/>
            <person name="Appelbaum E."/>
            <person name="Cordes M."/>
            <person name="Lek S."/>
            <person name="Wollam A."/>
            <person name="Pepin K.H."/>
            <person name="Palsikar V.B."/>
            <person name="Mitreva M."/>
            <person name="Wilson R.K."/>
        </authorList>
    </citation>
    <scope>NUCLEOTIDE SEQUENCE [LARGE SCALE GENOMIC DNA]</scope>
    <source>
        <strain evidence="2 3">ATCC 700627</strain>
    </source>
</reference>
<evidence type="ECO:0000313" key="3">
    <source>
        <dbReference type="Proteomes" id="UP000016637"/>
    </source>
</evidence>
<accession>U2Q3I8</accession>
<gene>
    <name evidence="2" type="ORF">HMPREF1983_01137</name>
</gene>
<dbReference type="HOGENOM" id="CLU_2601041_0_0_9"/>
<dbReference type="EMBL" id="AWVP01000071">
    <property type="protein sequence ID" value="ERK57330.1"/>
    <property type="molecule type" value="Genomic_DNA"/>
</dbReference>
<feature type="transmembrane region" description="Helical" evidence="1">
    <location>
        <begin position="12"/>
        <end position="33"/>
    </location>
</feature>
<name>U2Q3I8_9BACL</name>
<keyword evidence="1" id="KW-1133">Transmembrane helix</keyword>